<evidence type="ECO:0000313" key="2">
    <source>
        <dbReference type="EMBL" id="SEG69618.1"/>
    </source>
</evidence>
<feature type="transmembrane region" description="Helical" evidence="1">
    <location>
        <begin position="30"/>
        <end position="48"/>
    </location>
</feature>
<sequence length="259" mass="29119">MPSAAVIPGPRRMLHVRATWSAREDRMPSVVWLGVLWVGIVAGFGLDFPRYLHEKPAVPMVVHVHAVVFSVWMFLLTAQVLLVVKNRVDMHRKLGWVLVGWVCLMAVLGPWAALASQANAVHTPMYDPQFLAVNIVDIGCFVALFAWGIVLRKNPAAHKRMVMLSMASIADPGFNRLLGYFYPNEPQSVLPWFFYVFYGNVLLVALMAGWDWYKGRLMRQFVVGAALLLGAEFACSAVYFWKPWASVATSWIAAYARHV</sequence>
<keyword evidence="1" id="KW-1133">Transmembrane helix</keyword>
<evidence type="ECO:0000256" key="1">
    <source>
        <dbReference type="SAM" id="Phobius"/>
    </source>
</evidence>
<reference evidence="2 3" key="1">
    <citation type="submission" date="2016-10" db="EMBL/GenBank/DDBJ databases">
        <authorList>
            <person name="de Groot N.N."/>
        </authorList>
    </citation>
    <scope>NUCLEOTIDE SEQUENCE [LARGE SCALE GENOMIC DNA]</scope>
    <source>
        <strain evidence="2 3">DSM 22489</strain>
    </source>
</reference>
<dbReference type="AlphaFoldDB" id="A0A1H6C9M8"/>
<evidence type="ECO:0000313" key="3">
    <source>
        <dbReference type="Proteomes" id="UP000236728"/>
    </source>
</evidence>
<dbReference type="RefSeq" id="WP_103935201.1">
    <property type="nucleotide sequence ID" value="NZ_FNVA01000009.1"/>
</dbReference>
<gene>
    <name evidence="2" type="ORF">SAMN05421819_4366</name>
</gene>
<feature type="transmembrane region" description="Helical" evidence="1">
    <location>
        <begin position="221"/>
        <end position="241"/>
    </location>
</feature>
<protein>
    <submittedName>
        <fullName evidence="2">Uncharacterized protein</fullName>
    </submittedName>
</protein>
<accession>A0A1H6C9M8</accession>
<proteinExistence type="predicted"/>
<name>A0A1H6C9M8_9BACT</name>
<feature type="transmembrane region" description="Helical" evidence="1">
    <location>
        <begin position="130"/>
        <end position="150"/>
    </location>
</feature>
<dbReference type="Proteomes" id="UP000236728">
    <property type="component" value="Unassembled WGS sequence"/>
</dbReference>
<keyword evidence="1" id="KW-0472">Membrane</keyword>
<keyword evidence="3" id="KW-1185">Reference proteome</keyword>
<feature type="transmembrane region" description="Helical" evidence="1">
    <location>
        <begin position="189"/>
        <end position="209"/>
    </location>
</feature>
<keyword evidence="1" id="KW-0812">Transmembrane</keyword>
<feature type="transmembrane region" description="Helical" evidence="1">
    <location>
        <begin position="96"/>
        <end position="118"/>
    </location>
</feature>
<dbReference type="EMBL" id="FNVA01000009">
    <property type="protein sequence ID" value="SEG69618.1"/>
    <property type="molecule type" value="Genomic_DNA"/>
</dbReference>
<feature type="transmembrane region" description="Helical" evidence="1">
    <location>
        <begin position="60"/>
        <end position="84"/>
    </location>
</feature>
<dbReference type="OrthoDB" id="648493at2"/>
<organism evidence="2 3">
    <name type="scientific">Bryocella elongata</name>
    <dbReference type="NCBI Taxonomy" id="863522"/>
    <lineage>
        <taxon>Bacteria</taxon>
        <taxon>Pseudomonadati</taxon>
        <taxon>Acidobacteriota</taxon>
        <taxon>Terriglobia</taxon>
        <taxon>Terriglobales</taxon>
        <taxon>Acidobacteriaceae</taxon>
        <taxon>Bryocella</taxon>
    </lineage>
</organism>